<dbReference type="InterPro" id="IPR008949">
    <property type="entry name" value="Isoprenoid_synthase_dom_sf"/>
</dbReference>
<evidence type="ECO:0000259" key="6">
    <source>
        <dbReference type="Pfam" id="PF03936"/>
    </source>
</evidence>
<feature type="domain" description="Terpene synthase metal-binding" evidence="6">
    <location>
        <begin position="241"/>
        <end position="479"/>
    </location>
</feature>
<dbReference type="SFLD" id="SFLDG01019">
    <property type="entry name" value="Terpene_Cyclase_Like_1_C_Termi"/>
    <property type="match status" value="1"/>
</dbReference>
<dbReference type="Gene3D" id="1.50.10.130">
    <property type="entry name" value="Terpene synthase, N-terminal domain"/>
    <property type="match status" value="1"/>
</dbReference>
<dbReference type="InterPro" id="IPR005630">
    <property type="entry name" value="Terpene_synthase_metal-bd"/>
</dbReference>
<evidence type="ECO:0000256" key="4">
    <source>
        <dbReference type="ARBA" id="ARBA00023239"/>
    </source>
</evidence>
<dbReference type="PANTHER" id="PTHR31225">
    <property type="entry name" value="OS04G0344100 PROTEIN-RELATED"/>
    <property type="match status" value="1"/>
</dbReference>
<dbReference type="InterPro" id="IPR044814">
    <property type="entry name" value="Terpene_cyclase_plant_C1"/>
</dbReference>
<sequence>MKGDQRRSANYHPSIWEPELIESFNSTYTCESHATQLEGLKQDVKKSLLSISDPGVLLKHVDSLQKLEIAYHFEEEINEALNLIHSEQPEDLYTTSLQFRLLREHNFPVSLAVFNKFIGRDGKFMDSLSEDVTGLLSLYEASHMRRNGEDILEEACDFSVTKLKTLVGRLESDLAEQVQLSLRTPFRWRVPRVLTKKSIEIYQKNVTENLNLLELARLDFNSVQCLYQEELKELSRWWRMLGFKEKLSFARDRLMENYLWALGIVFEPHHSKCRIGLTKFVCILTAIDDMYDVYGSLDELEIFTGAVKRWDLKAMEDLPEYMKLCYYATYNFANELAYDVLKDHGLDTLPYFKEAWTNLCGAYQVEAKWFYSSQTPSMDEYLKNAWISVGGPAAVTHAYLLQGEGFPITKKSLDCLKDGSELIYWSSLITRLSDDLGTSIAESKRGDVAKSTDCYMIERGMSREEAEEQIKDLISQSWKMLNEESAKSYLPKSMVKICLNMARTAQCIFQYGDGIGTSTGVTKDLLTSLILKPIPH</sequence>
<dbReference type="Proteomes" id="UP000593562">
    <property type="component" value="Unassembled WGS sequence"/>
</dbReference>
<evidence type="ECO:0000256" key="2">
    <source>
        <dbReference type="ARBA" id="ARBA00022723"/>
    </source>
</evidence>
<dbReference type="FunFam" id="1.10.600.10:FF:000007">
    <property type="entry name" value="Isoprene synthase, chloroplastic"/>
    <property type="match status" value="1"/>
</dbReference>
<dbReference type="Gene3D" id="1.10.600.10">
    <property type="entry name" value="Farnesyl Diphosphate Synthase"/>
    <property type="match status" value="1"/>
</dbReference>
<accession>A0A7J7DIH3</accession>
<dbReference type="InterPro" id="IPR036965">
    <property type="entry name" value="Terpene_synth_N_sf"/>
</dbReference>
<evidence type="ECO:0000256" key="1">
    <source>
        <dbReference type="ARBA" id="ARBA00001946"/>
    </source>
</evidence>
<dbReference type="Pfam" id="PF01397">
    <property type="entry name" value="Terpene_synth"/>
    <property type="match status" value="1"/>
</dbReference>
<dbReference type="Pfam" id="PF03936">
    <property type="entry name" value="Terpene_synth_C"/>
    <property type="match status" value="1"/>
</dbReference>
<dbReference type="GO" id="GO:0016102">
    <property type="term" value="P:diterpenoid biosynthetic process"/>
    <property type="evidence" value="ECO:0007669"/>
    <property type="project" value="InterPro"/>
</dbReference>
<dbReference type="EMBL" id="JAAARO010000006">
    <property type="protein sequence ID" value="KAF5746034.1"/>
    <property type="molecule type" value="Genomic_DNA"/>
</dbReference>
<evidence type="ECO:0000313" key="7">
    <source>
        <dbReference type="EMBL" id="KAF5746034.1"/>
    </source>
</evidence>
<dbReference type="GO" id="GO:0000287">
    <property type="term" value="F:magnesium ion binding"/>
    <property type="evidence" value="ECO:0007669"/>
    <property type="project" value="InterPro"/>
</dbReference>
<proteinExistence type="predicted"/>
<keyword evidence="8" id="KW-1185">Reference proteome</keyword>
<evidence type="ECO:0000259" key="5">
    <source>
        <dbReference type="Pfam" id="PF01397"/>
    </source>
</evidence>
<comment type="cofactor">
    <cofactor evidence="1">
        <name>Mg(2+)</name>
        <dbReference type="ChEBI" id="CHEBI:18420"/>
    </cofactor>
</comment>
<name>A0A7J7DIH3_TRIWF</name>
<gene>
    <name evidence="7" type="ORF">HS088_TW06G00199</name>
</gene>
<organism evidence="7 8">
    <name type="scientific">Tripterygium wilfordii</name>
    <name type="common">Thunder God vine</name>
    <dbReference type="NCBI Taxonomy" id="458696"/>
    <lineage>
        <taxon>Eukaryota</taxon>
        <taxon>Viridiplantae</taxon>
        <taxon>Streptophyta</taxon>
        <taxon>Embryophyta</taxon>
        <taxon>Tracheophyta</taxon>
        <taxon>Spermatophyta</taxon>
        <taxon>Magnoliopsida</taxon>
        <taxon>eudicotyledons</taxon>
        <taxon>Gunneridae</taxon>
        <taxon>Pentapetalae</taxon>
        <taxon>rosids</taxon>
        <taxon>fabids</taxon>
        <taxon>Celastrales</taxon>
        <taxon>Celastraceae</taxon>
        <taxon>Tripterygium</taxon>
    </lineage>
</organism>
<dbReference type="GO" id="GO:0010333">
    <property type="term" value="F:terpene synthase activity"/>
    <property type="evidence" value="ECO:0007669"/>
    <property type="project" value="InterPro"/>
</dbReference>
<keyword evidence="4" id="KW-0456">Lyase</keyword>
<dbReference type="InterPro" id="IPR034741">
    <property type="entry name" value="Terpene_cyclase-like_1_C"/>
</dbReference>
<comment type="caution">
    <text evidence="7">The sequence shown here is derived from an EMBL/GenBank/DDBJ whole genome shotgun (WGS) entry which is preliminary data.</text>
</comment>
<evidence type="ECO:0000256" key="3">
    <source>
        <dbReference type="ARBA" id="ARBA00022842"/>
    </source>
</evidence>
<dbReference type="InterPro" id="IPR001906">
    <property type="entry name" value="Terpene_synth_N"/>
</dbReference>
<dbReference type="InterPro" id="IPR008930">
    <property type="entry name" value="Terpenoid_cyclase/PrenylTrfase"/>
</dbReference>
<reference evidence="7 8" key="1">
    <citation type="journal article" date="2020" name="Nat. Commun.">
        <title>Genome of Tripterygium wilfordii and identification of cytochrome P450 involved in triptolide biosynthesis.</title>
        <authorList>
            <person name="Tu L."/>
            <person name="Su P."/>
            <person name="Zhang Z."/>
            <person name="Gao L."/>
            <person name="Wang J."/>
            <person name="Hu T."/>
            <person name="Zhou J."/>
            <person name="Zhang Y."/>
            <person name="Zhao Y."/>
            <person name="Liu Y."/>
            <person name="Song Y."/>
            <person name="Tong Y."/>
            <person name="Lu Y."/>
            <person name="Yang J."/>
            <person name="Xu C."/>
            <person name="Jia M."/>
            <person name="Peters R.J."/>
            <person name="Huang L."/>
            <person name="Gao W."/>
        </authorList>
    </citation>
    <scope>NUCLEOTIDE SEQUENCE [LARGE SCALE GENOMIC DNA]</scope>
    <source>
        <strain evidence="8">cv. XIE 37</strain>
        <tissue evidence="7">Leaf</tissue>
    </source>
</reference>
<dbReference type="InterPro" id="IPR050148">
    <property type="entry name" value="Terpene_synthase-like"/>
</dbReference>
<dbReference type="SUPFAM" id="SSF48239">
    <property type="entry name" value="Terpenoid cyclases/Protein prenyltransferases"/>
    <property type="match status" value="1"/>
</dbReference>
<keyword evidence="2" id="KW-0479">Metal-binding</keyword>
<feature type="domain" description="Terpene synthase N-terminal" evidence="5">
    <location>
        <begin position="16"/>
        <end position="182"/>
    </location>
</feature>
<protein>
    <submittedName>
        <fullName evidence="7">Terpene synthase 9</fullName>
    </submittedName>
</protein>
<evidence type="ECO:0000313" key="8">
    <source>
        <dbReference type="Proteomes" id="UP000593562"/>
    </source>
</evidence>
<dbReference type="PANTHER" id="PTHR31225:SF98">
    <property type="entry name" value="TERPENE SYNTHASE 9-RELATED"/>
    <property type="match status" value="1"/>
</dbReference>
<dbReference type="InParanoid" id="A0A7J7DIH3"/>
<dbReference type="AlphaFoldDB" id="A0A7J7DIH3"/>
<dbReference type="SUPFAM" id="SSF48576">
    <property type="entry name" value="Terpenoid synthases"/>
    <property type="match status" value="1"/>
</dbReference>
<keyword evidence="3" id="KW-0460">Magnesium</keyword>
<dbReference type="CDD" id="cd00684">
    <property type="entry name" value="Terpene_cyclase_plant_C1"/>
    <property type="match status" value="1"/>
</dbReference>
<dbReference type="SFLD" id="SFLDS00005">
    <property type="entry name" value="Isoprenoid_Synthase_Type_I"/>
    <property type="match status" value="1"/>
</dbReference>